<gene>
    <name evidence="2" type="ORF">OXX778_LOCUS4177</name>
</gene>
<protein>
    <submittedName>
        <fullName evidence="2">Uncharacterized protein</fullName>
    </submittedName>
</protein>
<feature type="transmembrane region" description="Helical" evidence="1">
    <location>
        <begin position="108"/>
        <end position="132"/>
    </location>
</feature>
<keyword evidence="1" id="KW-0472">Membrane</keyword>
<sequence>MFDKEQILGLDKSDKRTIWEDEVVYPTVLNNQKYYLVPIIANPVSLDQTLINLDQTEIIKLEEEKEEQENSKIIGTQTEEKYFIDIKQPEWNADKNEIPFYKMKKRLCLLYALQLFLIILFVIGIGVTYSYIRMRNPFENLFDSSNNKYSLDGTIVQEHFTYSNSTIFLTISPFF</sequence>
<comment type="caution">
    <text evidence="2">The sequence shown here is derived from an EMBL/GenBank/DDBJ whole genome shotgun (WGS) entry which is preliminary data.</text>
</comment>
<accession>A0A813PZ71</accession>
<reference evidence="2" key="1">
    <citation type="submission" date="2021-02" db="EMBL/GenBank/DDBJ databases">
        <authorList>
            <person name="Nowell W R."/>
        </authorList>
    </citation>
    <scope>NUCLEOTIDE SEQUENCE</scope>
    <source>
        <strain evidence="2">Ploen Becks lab</strain>
    </source>
</reference>
<dbReference type="EMBL" id="CAJNOC010000399">
    <property type="protein sequence ID" value="CAF0756042.1"/>
    <property type="molecule type" value="Genomic_DNA"/>
</dbReference>
<proteinExistence type="predicted"/>
<keyword evidence="1" id="KW-0812">Transmembrane</keyword>
<organism evidence="2 3">
    <name type="scientific">Brachionus calyciflorus</name>
    <dbReference type="NCBI Taxonomy" id="104777"/>
    <lineage>
        <taxon>Eukaryota</taxon>
        <taxon>Metazoa</taxon>
        <taxon>Spiralia</taxon>
        <taxon>Gnathifera</taxon>
        <taxon>Rotifera</taxon>
        <taxon>Eurotatoria</taxon>
        <taxon>Monogononta</taxon>
        <taxon>Pseudotrocha</taxon>
        <taxon>Ploima</taxon>
        <taxon>Brachionidae</taxon>
        <taxon>Brachionus</taxon>
    </lineage>
</organism>
<keyword evidence="3" id="KW-1185">Reference proteome</keyword>
<evidence type="ECO:0000313" key="3">
    <source>
        <dbReference type="Proteomes" id="UP000663879"/>
    </source>
</evidence>
<dbReference type="Proteomes" id="UP000663879">
    <property type="component" value="Unassembled WGS sequence"/>
</dbReference>
<evidence type="ECO:0000313" key="2">
    <source>
        <dbReference type="EMBL" id="CAF0756042.1"/>
    </source>
</evidence>
<name>A0A813PZ71_9BILA</name>
<dbReference type="AlphaFoldDB" id="A0A813PZ71"/>
<keyword evidence="1" id="KW-1133">Transmembrane helix</keyword>
<evidence type="ECO:0000256" key="1">
    <source>
        <dbReference type="SAM" id="Phobius"/>
    </source>
</evidence>